<dbReference type="Gene3D" id="3.10.450.50">
    <property type="match status" value="1"/>
</dbReference>
<dbReference type="Pfam" id="PF07366">
    <property type="entry name" value="SnoaL"/>
    <property type="match status" value="1"/>
</dbReference>
<evidence type="ECO:0008006" key="3">
    <source>
        <dbReference type="Google" id="ProtNLM"/>
    </source>
</evidence>
<dbReference type="InterPro" id="IPR009959">
    <property type="entry name" value="Cyclase_SnoaL-like"/>
</dbReference>
<dbReference type="AlphaFoldDB" id="A0A9W6B9U6"/>
<dbReference type="Proteomes" id="UP001165080">
    <property type="component" value="Unassembled WGS sequence"/>
</dbReference>
<reference evidence="1 2" key="1">
    <citation type="journal article" date="2023" name="Commun. Biol.">
        <title>Reorganization of the ancestral sex-determining regions during the evolution of trioecy in Pleodorina starrii.</title>
        <authorList>
            <person name="Takahashi K."/>
            <person name="Suzuki S."/>
            <person name="Kawai-Toyooka H."/>
            <person name="Yamamoto K."/>
            <person name="Hamaji T."/>
            <person name="Ootsuki R."/>
            <person name="Yamaguchi H."/>
            <person name="Kawachi M."/>
            <person name="Higashiyama T."/>
            <person name="Nozaki H."/>
        </authorList>
    </citation>
    <scope>NUCLEOTIDE SEQUENCE [LARGE SCALE GENOMIC DNA]</scope>
    <source>
        <strain evidence="1 2">NIES-4479</strain>
    </source>
</reference>
<name>A0A9W6B9U6_9CHLO</name>
<sequence>MWLNACKYRNSMQTFNVHRTRTSLRFARARCHVEIRADAEPPSRMQTTLQRARAYYEDVWSKGLVLKLNSLMAEAHEQHDMVWQPKRVATGRSAMMTGIVAYRSAYPDLVFRVQDLSYSDQSHAVFVSWTARGTNLGPIRDQPPTRQVAEFSGITQLVFDDHDQIKASFVYRCAQSQRLMMFAAALRSQPRSR</sequence>
<dbReference type="EMBL" id="BRXU01000001">
    <property type="protein sequence ID" value="GLC47707.1"/>
    <property type="molecule type" value="Genomic_DNA"/>
</dbReference>
<gene>
    <name evidence="1" type="primary">PLESTB000026</name>
    <name evidence="1" type="ORF">PLESTB_000017300</name>
</gene>
<accession>A0A9W6B9U6</accession>
<keyword evidence="2" id="KW-1185">Reference proteome</keyword>
<comment type="caution">
    <text evidence="1">The sequence shown here is derived from an EMBL/GenBank/DDBJ whole genome shotgun (WGS) entry which is preliminary data.</text>
</comment>
<evidence type="ECO:0000313" key="1">
    <source>
        <dbReference type="EMBL" id="GLC47707.1"/>
    </source>
</evidence>
<evidence type="ECO:0000313" key="2">
    <source>
        <dbReference type="Proteomes" id="UP001165080"/>
    </source>
</evidence>
<proteinExistence type="predicted"/>
<organism evidence="1 2">
    <name type="scientific">Pleodorina starrii</name>
    <dbReference type="NCBI Taxonomy" id="330485"/>
    <lineage>
        <taxon>Eukaryota</taxon>
        <taxon>Viridiplantae</taxon>
        <taxon>Chlorophyta</taxon>
        <taxon>core chlorophytes</taxon>
        <taxon>Chlorophyceae</taxon>
        <taxon>CS clade</taxon>
        <taxon>Chlamydomonadales</taxon>
        <taxon>Volvocaceae</taxon>
        <taxon>Pleodorina</taxon>
    </lineage>
</organism>
<dbReference type="SUPFAM" id="SSF54427">
    <property type="entry name" value="NTF2-like"/>
    <property type="match status" value="1"/>
</dbReference>
<dbReference type="GO" id="GO:0030638">
    <property type="term" value="P:polyketide metabolic process"/>
    <property type="evidence" value="ECO:0007669"/>
    <property type="project" value="InterPro"/>
</dbReference>
<protein>
    <recommendedName>
        <fullName evidence="3">Ester cyclase</fullName>
    </recommendedName>
</protein>
<dbReference type="InterPro" id="IPR032710">
    <property type="entry name" value="NTF2-like_dom_sf"/>
</dbReference>